<sequence length="94" mass="10852">MILHWAKLQRRFETSQVTGPSCNGYKVVSKAFCNYAFNERGKGCPSNSLEIGAHNVISISKFPSNRMIAFRRRIHCRRLRQNCFATFLVLMLNL</sequence>
<comment type="caution">
    <text evidence="1">The sequence shown here is derived from an EMBL/GenBank/DDBJ whole genome shotgun (WGS) entry which is preliminary data.</text>
</comment>
<reference evidence="1 2" key="1">
    <citation type="journal article" date="2021" name="Genome Biol.">
        <title>AFLAP: assembly-free linkage analysis pipeline using k-mers from genome sequencing data.</title>
        <authorList>
            <person name="Fletcher K."/>
            <person name="Zhang L."/>
            <person name="Gil J."/>
            <person name="Han R."/>
            <person name="Cavanaugh K."/>
            <person name="Michelmore R."/>
        </authorList>
    </citation>
    <scope>NUCLEOTIDE SEQUENCE [LARGE SCALE GENOMIC DNA]</scope>
    <source>
        <strain evidence="1 2">SF5</strain>
    </source>
</reference>
<keyword evidence="2" id="KW-1185">Reference proteome</keyword>
<protein>
    <submittedName>
        <fullName evidence="1">Uncharacterized protein</fullName>
    </submittedName>
</protein>
<dbReference type="GeneID" id="94351547"/>
<dbReference type="KEGG" id="blac:94351547"/>
<dbReference type="AlphaFoldDB" id="A0A976IMB1"/>
<name>A0A976IMB1_BRELC</name>
<evidence type="ECO:0000313" key="1">
    <source>
        <dbReference type="EMBL" id="TDH74392.1"/>
    </source>
</evidence>
<accession>A0A976IMB1</accession>
<dbReference type="RefSeq" id="XP_067823890.1">
    <property type="nucleotide sequence ID" value="XM_067965876.1"/>
</dbReference>
<dbReference type="EMBL" id="SHOA02000023">
    <property type="protein sequence ID" value="TDH74392.1"/>
    <property type="molecule type" value="Genomic_DNA"/>
</dbReference>
<gene>
    <name evidence="1" type="ORF">CCR75_007819</name>
</gene>
<organism evidence="1 2">
    <name type="scientific">Bremia lactucae</name>
    <name type="common">Lettuce downy mildew</name>
    <dbReference type="NCBI Taxonomy" id="4779"/>
    <lineage>
        <taxon>Eukaryota</taxon>
        <taxon>Sar</taxon>
        <taxon>Stramenopiles</taxon>
        <taxon>Oomycota</taxon>
        <taxon>Peronosporomycetes</taxon>
        <taxon>Peronosporales</taxon>
        <taxon>Peronosporaceae</taxon>
        <taxon>Bremia</taxon>
    </lineage>
</organism>
<proteinExistence type="predicted"/>
<evidence type="ECO:0000313" key="2">
    <source>
        <dbReference type="Proteomes" id="UP000294530"/>
    </source>
</evidence>
<dbReference type="Proteomes" id="UP000294530">
    <property type="component" value="Unassembled WGS sequence"/>
</dbReference>